<comment type="subunit">
    <text evidence="9">The complex comprises the extracytoplasmic solute receptor protein and the two transmembrane proteins.</text>
</comment>
<dbReference type="PANTHER" id="PTHR35011:SF4">
    <property type="entry name" value="SLL1102 PROTEIN"/>
    <property type="match status" value="1"/>
</dbReference>
<dbReference type="AlphaFoldDB" id="A0A2S2DZY4"/>
<keyword evidence="6 9" id="KW-1133">Transmembrane helix</keyword>
<protein>
    <recommendedName>
        <fullName evidence="9">TRAP transporter small permease protein</fullName>
    </recommendedName>
</protein>
<evidence type="ECO:0000256" key="2">
    <source>
        <dbReference type="ARBA" id="ARBA00022448"/>
    </source>
</evidence>
<feature type="transmembrane region" description="Helical" evidence="9">
    <location>
        <begin position="135"/>
        <end position="159"/>
    </location>
</feature>
<keyword evidence="4 9" id="KW-0997">Cell inner membrane</keyword>
<evidence type="ECO:0000259" key="10">
    <source>
        <dbReference type="Pfam" id="PF04290"/>
    </source>
</evidence>
<feature type="transmembrane region" description="Helical" evidence="9">
    <location>
        <begin position="54"/>
        <end position="71"/>
    </location>
</feature>
<evidence type="ECO:0000313" key="11">
    <source>
        <dbReference type="EMBL" id="AWL10951.1"/>
    </source>
</evidence>
<evidence type="ECO:0000256" key="8">
    <source>
        <dbReference type="ARBA" id="ARBA00038436"/>
    </source>
</evidence>
<gene>
    <name evidence="11" type="ORF">HMF8227_00455</name>
</gene>
<sequence>MSENTPKFCVFIDLLHRRLCQLISWFTLLMVIIVFVVVVLRYGFNLGWIALQESAMYLHAAVFMLGAAYTLQVDEHVRVDILYRRMSHKGKAWVDLFGSILLLLPVTGFIFWASLDYVASSWQLLETSQEAGGLPLVFVLKSLLPLFALTLLLQGVAIATRQGIGLRLTYREEAS</sequence>
<comment type="similarity">
    <text evidence="8 9">Belongs to the TRAP transporter small permease family.</text>
</comment>
<keyword evidence="5 9" id="KW-0812">Transmembrane</keyword>
<feature type="transmembrane region" description="Helical" evidence="9">
    <location>
        <begin position="22"/>
        <end position="42"/>
    </location>
</feature>
<evidence type="ECO:0000256" key="6">
    <source>
        <dbReference type="ARBA" id="ARBA00022989"/>
    </source>
</evidence>
<dbReference type="OrthoDB" id="9795655at2"/>
<dbReference type="KEGG" id="salh:HMF8227_00455"/>
<keyword evidence="12" id="KW-1185">Reference proteome</keyword>
<dbReference type="PANTHER" id="PTHR35011">
    <property type="entry name" value="2,3-DIKETO-L-GULONATE TRAP TRANSPORTER SMALL PERMEASE PROTEIN YIAM"/>
    <property type="match status" value="1"/>
</dbReference>
<dbReference type="InterPro" id="IPR055348">
    <property type="entry name" value="DctQ"/>
</dbReference>
<dbReference type="GO" id="GO:0022857">
    <property type="term" value="F:transmembrane transporter activity"/>
    <property type="evidence" value="ECO:0007669"/>
    <property type="project" value="UniProtKB-UniRule"/>
</dbReference>
<evidence type="ECO:0000256" key="9">
    <source>
        <dbReference type="RuleBase" id="RU369079"/>
    </source>
</evidence>
<evidence type="ECO:0000313" key="12">
    <source>
        <dbReference type="Proteomes" id="UP000245728"/>
    </source>
</evidence>
<evidence type="ECO:0000256" key="3">
    <source>
        <dbReference type="ARBA" id="ARBA00022475"/>
    </source>
</evidence>
<feature type="transmembrane region" description="Helical" evidence="9">
    <location>
        <begin position="92"/>
        <end position="115"/>
    </location>
</feature>
<comment type="function">
    <text evidence="9">Part of the tripartite ATP-independent periplasmic (TRAP) transport system.</text>
</comment>
<keyword evidence="2 9" id="KW-0813">Transport</keyword>
<evidence type="ECO:0000256" key="1">
    <source>
        <dbReference type="ARBA" id="ARBA00004429"/>
    </source>
</evidence>
<evidence type="ECO:0000256" key="4">
    <source>
        <dbReference type="ARBA" id="ARBA00022519"/>
    </source>
</evidence>
<accession>A0A2S2DZY4</accession>
<evidence type="ECO:0000256" key="5">
    <source>
        <dbReference type="ARBA" id="ARBA00022692"/>
    </source>
</evidence>
<proteinExistence type="inferred from homology"/>
<dbReference type="Pfam" id="PF04290">
    <property type="entry name" value="DctQ"/>
    <property type="match status" value="1"/>
</dbReference>
<organism evidence="11 12">
    <name type="scientific">Saliniradius amylolyticus</name>
    <dbReference type="NCBI Taxonomy" id="2183582"/>
    <lineage>
        <taxon>Bacteria</taxon>
        <taxon>Pseudomonadati</taxon>
        <taxon>Pseudomonadota</taxon>
        <taxon>Gammaproteobacteria</taxon>
        <taxon>Alteromonadales</taxon>
        <taxon>Alteromonadaceae</taxon>
        <taxon>Saliniradius</taxon>
    </lineage>
</organism>
<keyword evidence="7 9" id="KW-0472">Membrane</keyword>
<dbReference type="GO" id="GO:0005886">
    <property type="term" value="C:plasma membrane"/>
    <property type="evidence" value="ECO:0007669"/>
    <property type="project" value="UniProtKB-SubCell"/>
</dbReference>
<evidence type="ECO:0000256" key="7">
    <source>
        <dbReference type="ARBA" id="ARBA00023136"/>
    </source>
</evidence>
<name>A0A2S2DZY4_9ALTE</name>
<feature type="domain" description="Tripartite ATP-independent periplasmic transporters DctQ component" evidence="10">
    <location>
        <begin position="30"/>
        <end position="157"/>
    </location>
</feature>
<keyword evidence="3" id="KW-1003">Cell membrane</keyword>
<reference evidence="11 12" key="1">
    <citation type="submission" date="2018-05" db="EMBL/GenBank/DDBJ databases">
        <title>Salinimonas sp. HMF8227 Genome sequencing and assembly.</title>
        <authorList>
            <person name="Kang H."/>
            <person name="Kang J."/>
            <person name="Cha I."/>
            <person name="Kim H."/>
            <person name="Joh K."/>
        </authorList>
    </citation>
    <scope>NUCLEOTIDE SEQUENCE [LARGE SCALE GENOMIC DNA]</scope>
    <source>
        <strain evidence="11 12">HMF8227</strain>
    </source>
</reference>
<dbReference type="EMBL" id="CP029347">
    <property type="protein sequence ID" value="AWL10951.1"/>
    <property type="molecule type" value="Genomic_DNA"/>
</dbReference>
<dbReference type="RefSeq" id="WP_109338628.1">
    <property type="nucleotide sequence ID" value="NZ_CP029347.1"/>
</dbReference>
<dbReference type="Proteomes" id="UP000245728">
    <property type="component" value="Chromosome"/>
</dbReference>
<comment type="subcellular location">
    <subcellularLocation>
        <location evidence="1 9">Cell inner membrane</location>
        <topology evidence="1 9">Multi-pass membrane protein</topology>
    </subcellularLocation>
</comment>
<dbReference type="InterPro" id="IPR007387">
    <property type="entry name" value="TRAP_DctQ"/>
</dbReference>